<comment type="caution">
    <text evidence="6">The sequence shown here is derived from an EMBL/GenBank/DDBJ whole genome shotgun (WGS) entry which is preliminary data.</text>
</comment>
<dbReference type="Gene3D" id="2.10.70.10">
    <property type="entry name" value="Complement Module, domain 1"/>
    <property type="match status" value="1"/>
</dbReference>
<reference evidence="6 7" key="1">
    <citation type="submission" date="2024-02" db="EMBL/GenBank/DDBJ databases">
        <authorList>
            <person name="Daric V."/>
            <person name="Darras S."/>
        </authorList>
    </citation>
    <scope>NUCLEOTIDE SEQUENCE [LARGE SCALE GENOMIC DNA]</scope>
</reference>
<comment type="caution">
    <text evidence="2">Lacks conserved residue(s) required for the propagation of feature annotation.</text>
</comment>
<evidence type="ECO:0000256" key="1">
    <source>
        <dbReference type="ARBA" id="ARBA00023157"/>
    </source>
</evidence>
<evidence type="ECO:0000313" key="7">
    <source>
        <dbReference type="Proteomes" id="UP001642483"/>
    </source>
</evidence>
<dbReference type="PROSITE" id="PS50923">
    <property type="entry name" value="SUSHI"/>
    <property type="match status" value="1"/>
</dbReference>
<dbReference type="InterPro" id="IPR035976">
    <property type="entry name" value="Sushi/SCR/CCP_sf"/>
</dbReference>
<dbReference type="EMBL" id="CAWYQH010000174">
    <property type="protein sequence ID" value="CAK8698460.1"/>
    <property type="molecule type" value="Genomic_DNA"/>
</dbReference>
<keyword evidence="2" id="KW-0768">Sushi</keyword>
<gene>
    <name evidence="6" type="ORF">CVLEPA_LOCUS31904</name>
</gene>
<organism evidence="6 7">
    <name type="scientific">Clavelina lepadiformis</name>
    <name type="common">Light-bulb sea squirt</name>
    <name type="synonym">Ascidia lepadiformis</name>
    <dbReference type="NCBI Taxonomy" id="159417"/>
    <lineage>
        <taxon>Eukaryota</taxon>
        <taxon>Metazoa</taxon>
        <taxon>Chordata</taxon>
        <taxon>Tunicata</taxon>
        <taxon>Ascidiacea</taxon>
        <taxon>Aplousobranchia</taxon>
        <taxon>Clavelinidae</taxon>
        <taxon>Clavelina</taxon>
    </lineage>
</organism>
<dbReference type="Proteomes" id="UP001642483">
    <property type="component" value="Unassembled WGS sequence"/>
</dbReference>
<dbReference type="SUPFAM" id="SSF57535">
    <property type="entry name" value="Complement control module/SCR domain"/>
    <property type="match status" value="1"/>
</dbReference>
<evidence type="ECO:0000259" key="5">
    <source>
        <dbReference type="PROSITE" id="PS50923"/>
    </source>
</evidence>
<feature type="signal peptide" evidence="4">
    <location>
        <begin position="1"/>
        <end position="22"/>
    </location>
</feature>
<feature type="region of interest" description="Disordered" evidence="3">
    <location>
        <begin position="124"/>
        <end position="145"/>
    </location>
</feature>
<keyword evidence="4" id="KW-0732">Signal</keyword>
<evidence type="ECO:0000256" key="2">
    <source>
        <dbReference type="PROSITE-ProRule" id="PRU00302"/>
    </source>
</evidence>
<sequence length="293" mass="33436">MNLYWAVFAMLLSDFFPENSHGCHVYVTIGRKRRDASADKQELRDYFTACMDDLAPSNTLDWRSNVDFTVLDTVWFDATLSTSCGSSGTATCWKNGLTAYAVPSYALTQAQTCVDHYDYDYGQDPPQNRYARKRRKRSREASQSTFGSALKTNLYALCLRRSVQFDEKRAKPDYYKMITFVEELLLPRSGGRRGTPWQIKFVDITLSSSPLKRPIETCGRRHFPQVFFCPSLAFLEIRFILSCTSAYNIGSTCSVRCARDKKLFGPSNTTCKRSGSNNYWSPSLKRTYCFAKG</sequence>
<feature type="domain" description="Sushi" evidence="5">
    <location>
        <begin position="227"/>
        <end position="291"/>
    </location>
</feature>
<accession>A0ABP0H7F3</accession>
<keyword evidence="7" id="KW-1185">Reference proteome</keyword>
<name>A0ABP0H7F3_CLALP</name>
<evidence type="ECO:0000256" key="3">
    <source>
        <dbReference type="SAM" id="MobiDB-lite"/>
    </source>
</evidence>
<keyword evidence="1" id="KW-1015">Disulfide bond</keyword>
<evidence type="ECO:0000256" key="4">
    <source>
        <dbReference type="SAM" id="SignalP"/>
    </source>
</evidence>
<evidence type="ECO:0000313" key="6">
    <source>
        <dbReference type="EMBL" id="CAK8698460.1"/>
    </source>
</evidence>
<feature type="chain" id="PRO_5045077930" description="Sushi domain-containing protein" evidence="4">
    <location>
        <begin position="23"/>
        <end position="293"/>
    </location>
</feature>
<dbReference type="InterPro" id="IPR000436">
    <property type="entry name" value="Sushi_SCR_CCP_dom"/>
</dbReference>
<protein>
    <recommendedName>
        <fullName evidence="5">Sushi domain-containing protein</fullName>
    </recommendedName>
</protein>
<proteinExistence type="predicted"/>